<dbReference type="PROSITE" id="PS51371">
    <property type="entry name" value="CBS"/>
    <property type="match status" value="2"/>
</dbReference>
<dbReference type="Proteomes" id="UP001234343">
    <property type="component" value="Unassembled WGS sequence"/>
</dbReference>
<comment type="caution">
    <text evidence="4">The sequence shown here is derived from an EMBL/GenBank/DDBJ whole genome shotgun (WGS) entry which is preliminary data.</text>
</comment>
<evidence type="ECO:0000313" key="5">
    <source>
        <dbReference type="Proteomes" id="UP001234343"/>
    </source>
</evidence>
<dbReference type="SUPFAM" id="SSF54631">
    <property type="entry name" value="CBS-domain pair"/>
    <property type="match status" value="1"/>
</dbReference>
<evidence type="ECO:0000256" key="1">
    <source>
        <dbReference type="ARBA" id="ARBA00023122"/>
    </source>
</evidence>
<dbReference type="Pfam" id="PF00571">
    <property type="entry name" value="CBS"/>
    <property type="match status" value="2"/>
</dbReference>
<dbReference type="PANTHER" id="PTHR43080:SF2">
    <property type="entry name" value="CBS DOMAIN-CONTAINING PROTEIN"/>
    <property type="match status" value="1"/>
</dbReference>
<keyword evidence="1 2" id="KW-0129">CBS domain</keyword>
<accession>A0ABT7SYH5</accession>
<dbReference type="SMART" id="SM00116">
    <property type="entry name" value="CBS"/>
    <property type="match status" value="2"/>
</dbReference>
<dbReference type="CDD" id="cd04584">
    <property type="entry name" value="CBS_pair_AcuB_like"/>
    <property type="match status" value="1"/>
</dbReference>
<dbReference type="InterPro" id="IPR051257">
    <property type="entry name" value="Diverse_CBS-Domain"/>
</dbReference>
<dbReference type="InterPro" id="IPR000644">
    <property type="entry name" value="CBS_dom"/>
</dbReference>
<dbReference type="RefSeq" id="WP_289365386.1">
    <property type="nucleotide sequence ID" value="NZ_JAUCBP010000007.1"/>
</dbReference>
<evidence type="ECO:0000259" key="3">
    <source>
        <dbReference type="PROSITE" id="PS51371"/>
    </source>
</evidence>
<reference evidence="4 5" key="1">
    <citation type="submission" date="2023-06" db="EMBL/GenBank/DDBJ databases">
        <title>Alteromonas sp. ASW11-36 isolated from intertidal sand.</title>
        <authorList>
            <person name="Li Y."/>
        </authorList>
    </citation>
    <scope>NUCLEOTIDE SEQUENCE [LARGE SCALE GENOMIC DNA]</scope>
    <source>
        <strain evidence="4 5">ASW11-36</strain>
    </source>
</reference>
<evidence type="ECO:0000256" key="2">
    <source>
        <dbReference type="PROSITE-ProRule" id="PRU00703"/>
    </source>
</evidence>
<evidence type="ECO:0000313" key="4">
    <source>
        <dbReference type="EMBL" id="MDM7861064.1"/>
    </source>
</evidence>
<protein>
    <submittedName>
        <fullName evidence="4">CBS domain-containing protein</fullName>
    </submittedName>
</protein>
<gene>
    <name evidence="4" type="ORF">QTP81_10695</name>
</gene>
<proteinExistence type="predicted"/>
<dbReference type="InterPro" id="IPR046342">
    <property type="entry name" value="CBS_dom_sf"/>
</dbReference>
<dbReference type="EMBL" id="JAUCBP010000007">
    <property type="protein sequence ID" value="MDM7861064.1"/>
    <property type="molecule type" value="Genomic_DNA"/>
</dbReference>
<feature type="domain" description="CBS" evidence="3">
    <location>
        <begin position="7"/>
        <end position="63"/>
    </location>
</feature>
<name>A0ABT7SYH5_9ALTE</name>
<feature type="domain" description="CBS" evidence="3">
    <location>
        <begin position="82"/>
        <end position="137"/>
    </location>
</feature>
<sequence>MAVDNIMTKKVVSVDMDDRLEVVRNLFVRHRFHHLLVTDKQGCLVGVISDRDYFKATTPNVDLPAANTKDLATLQKRVHQILTRKLVCIESGDSLKNAISKFRQYKVSCLPVVNTERKPVGIITWRDLIRWLYDKVH</sequence>
<keyword evidence="5" id="KW-1185">Reference proteome</keyword>
<organism evidence="4 5">
    <name type="scientific">Alteromonas arenosi</name>
    <dbReference type="NCBI Taxonomy" id="3055817"/>
    <lineage>
        <taxon>Bacteria</taxon>
        <taxon>Pseudomonadati</taxon>
        <taxon>Pseudomonadota</taxon>
        <taxon>Gammaproteobacteria</taxon>
        <taxon>Alteromonadales</taxon>
        <taxon>Alteromonadaceae</taxon>
        <taxon>Alteromonas/Salinimonas group</taxon>
        <taxon>Alteromonas</taxon>
    </lineage>
</organism>
<dbReference type="Gene3D" id="3.10.580.10">
    <property type="entry name" value="CBS-domain"/>
    <property type="match status" value="1"/>
</dbReference>
<dbReference type="PANTHER" id="PTHR43080">
    <property type="entry name" value="CBS DOMAIN-CONTAINING PROTEIN CBSX3, MITOCHONDRIAL"/>
    <property type="match status" value="1"/>
</dbReference>